<organism evidence="8 9">
    <name type="scientific">Exobacillus caeni</name>
    <dbReference type="NCBI Taxonomy" id="2574798"/>
    <lineage>
        <taxon>Bacteria</taxon>
        <taxon>Bacillati</taxon>
        <taxon>Bacillota</taxon>
        <taxon>Bacilli</taxon>
        <taxon>Bacillales</taxon>
        <taxon>Guptibacillaceae</taxon>
        <taxon>Exobacillus</taxon>
    </lineage>
</organism>
<dbReference type="GO" id="GO:0009252">
    <property type="term" value="P:peptidoglycan biosynthetic process"/>
    <property type="evidence" value="ECO:0007669"/>
    <property type="project" value="UniProtKB-UniRule"/>
</dbReference>
<dbReference type="InterPro" id="IPR038008">
    <property type="entry name" value="Jag_KH"/>
</dbReference>
<evidence type="ECO:0000256" key="5">
    <source>
        <dbReference type="ARBA" id="ARBA00023316"/>
    </source>
</evidence>
<comment type="caution">
    <text evidence="6">Lacks conserved residue(s) required for the propagation of feature annotation.</text>
</comment>
<feature type="domain" description="R3H" evidence="7">
    <location>
        <begin position="139"/>
        <end position="205"/>
    </location>
</feature>
<dbReference type="SMART" id="SM01245">
    <property type="entry name" value="Jag_N"/>
    <property type="match status" value="1"/>
</dbReference>
<dbReference type="InterPro" id="IPR001374">
    <property type="entry name" value="R3H_dom"/>
</dbReference>
<dbReference type="InterPro" id="IPR034079">
    <property type="entry name" value="R3H_KhpB"/>
</dbReference>
<keyword evidence="9" id="KW-1185">Reference proteome</keyword>
<dbReference type="InterPro" id="IPR039247">
    <property type="entry name" value="KhpB"/>
</dbReference>
<dbReference type="AlphaFoldDB" id="A0A5R9F2K1"/>
<gene>
    <name evidence="6" type="primary">khpB</name>
    <name evidence="6" type="synonym">eloR</name>
    <name evidence="8" type="ORF">FCL54_22015</name>
</gene>
<accession>A0A5R9F2K1</accession>
<dbReference type="GO" id="GO:0003723">
    <property type="term" value="F:RNA binding"/>
    <property type="evidence" value="ECO:0007669"/>
    <property type="project" value="UniProtKB-UniRule"/>
</dbReference>
<dbReference type="InterPro" id="IPR015946">
    <property type="entry name" value="KH_dom-like_a/b"/>
</dbReference>
<evidence type="ECO:0000259" key="7">
    <source>
        <dbReference type="PROSITE" id="PS51061"/>
    </source>
</evidence>
<dbReference type="SMART" id="SM00393">
    <property type="entry name" value="R3H"/>
    <property type="match status" value="1"/>
</dbReference>
<dbReference type="CDD" id="cd02644">
    <property type="entry name" value="R3H_jag"/>
    <property type="match status" value="1"/>
</dbReference>
<dbReference type="NCBIfam" id="NF041568">
    <property type="entry name" value="Jag_EloR"/>
    <property type="match status" value="1"/>
</dbReference>
<evidence type="ECO:0000256" key="3">
    <source>
        <dbReference type="ARBA" id="ARBA00022960"/>
    </source>
</evidence>
<evidence type="ECO:0000313" key="9">
    <source>
        <dbReference type="Proteomes" id="UP000308230"/>
    </source>
</evidence>
<dbReference type="Pfam" id="PF13083">
    <property type="entry name" value="KH_KhpA-B"/>
    <property type="match status" value="1"/>
</dbReference>
<dbReference type="GO" id="GO:0008360">
    <property type="term" value="P:regulation of cell shape"/>
    <property type="evidence" value="ECO:0007669"/>
    <property type="project" value="UniProtKB-KW"/>
</dbReference>
<dbReference type="Gene3D" id="3.30.300.20">
    <property type="match status" value="1"/>
</dbReference>
<evidence type="ECO:0000256" key="4">
    <source>
        <dbReference type="ARBA" id="ARBA00023186"/>
    </source>
</evidence>
<dbReference type="OrthoDB" id="9794483at2"/>
<dbReference type="Pfam" id="PF14804">
    <property type="entry name" value="Jag_N"/>
    <property type="match status" value="1"/>
</dbReference>
<dbReference type="SUPFAM" id="SSF82708">
    <property type="entry name" value="R3H domain"/>
    <property type="match status" value="1"/>
</dbReference>
<protein>
    <recommendedName>
        <fullName evidence="6">RNA-binding protein KhpB</fullName>
    </recommendedName>
    <alternativeName>
        <fullName evidence="6">RNA-binding protein EloR</fullName>
    </alternativeName>
</protein>
<dbReference type="Pfam" id="PF01424">
    <property type="entry name" value="R3H"/>
    <property type="match status" value="1"/>
</dbReference>
<dbReference type="Gene3D" id="3.30.30.80">
    <property type="entry name" value="probable RNA-binding protein from clostridium symbiosum atcc 14940"/>
    <property type="match status" value="1"/>
</dbReference>
<dbReference type="PROSITE" id="PS51061">
    <property type="entry name" value="R3H"/>
    <property type="match status" value="1"/>
</dbReference>
<keyword evidence="5 6" id="KW-0961">Cell wall biogenesis/degradation</keyword>
<dbReference type="HAMAP" id="MF_00867">
    <property type="entry name" value="KhpB"/>
    <property type="match status" value="1"/>
</dbReference>
<proteinExistence type="inferred from homology"/>
<evidence type="ECO:0000256" key="1">
    <source>
        <dbReference type="ARBA" id="ARBA00022490"/>
    </source>
</evidence>
<dbReference type="RefSeq" id="WP_138129401.1">
    <property type="nucleotide sequence ID" value="NZ_SWLG01000028.1"/>
</dbReference>
<dbReference type="GO" id="GO:0005737">
    <property type="term" value="C:cytoplasm"/>
    <property type="evidence" value="ECO:0007669"/>
    <property type="project" value="UniProtKB-SubCell"/>
</dbReference>
<dbReference type="GO" id="GO:0071555">
    <property type="term" value="P:cell wall organization"/>
    <property type="evidence" value="ECO:0007669"/>
    <property type="project" value="UniProtKB-KW"/>
</dbReference>
<comment type="domain">
    <text evidence="6">Has an N-terminal Jag-N domain and 2 RNA-binding domains (KH and R3H).</text>
</comment>
<dbReference type="CDD" id="cd02414">
    <property type="entry name" value="KH-II_Jag"/>
    <property type="match status" value="1"/>
</dbReference>
<dbReference type="EMBL" id="SWLG01000028">
    <property type="protein sequence ID" value="TLS35133.1"/>
    <property type="molecule type" value="Genomic_DNA"/>
</dbReference>
<dbReference type="PANTHER" id="PTHR35800">
    <property type="entry name" value="PROTEIN JAG"/>
    <property type="match status" value="1"/>
</dbReference>
<dbReference type="PANTHER" id="PTHR35800:SF1">
    <property type="entry name" value="RNA-BINDING PROTEIN KHPB"/>
    <property type="match status" value="1"/>
</dbReference>
<keyword evidence="1 6" id="KW-0963">Cytoplasm</keyword>
<comment type="subcellular location">
    <subcellularLocation>
        <location evidence="6">Cytoplasm</location>
    </subcellularLocation>
</comment>
<reference evidence="8 9" key="1">
    <citation type="submission" date="2019-04" db="EMBL/GenBank/DDBJ databases">
        <title>Bacillus caeni sp. nov., a bacterium isolated from mangrove sediment.</title>
        <authorList>
            <person name="Huang H."/>
            <person name="Mo K."/>
            <person name="Hu Y."/>
        </authorList>
    </citation>
    <scope>NUCLEOTIDE SEQUENCE [LARGE SCALE GENOMIC DNA]</scope>
    <source>
        <strain evidence="8 9">HB172195</strain>
    </source>
</reference>
<comment type="similarity">
    <text evidence="6">Belongs to the KhpB RNA-binding protein family.</text>
</comment>
<dbReference type="InterPro" id="IPR038247">
    <property type="entry name" value="Jag_N_dom_sf"/>
</dbReference>
<name>A0A5R9F2K1_9BACL</name>
<dbReference type="InterPro" id="IPR036867">
    <property type="entry name" value="R3H_dom_sf"/>
</dbReference>
<comment type="subunit">
    <text evidence="6">Forms a complex with KhpA.</text>
</comment>
<dbReference type="Proteomes" id="UP000308230">
    <property type="component" value="Unassembled WGS sequence"/>
</dbReference>
<sequence length="207" mass="23407">MKSVTVTGKTVEEAIGAALTQLGTDREKVTVTVREEPKKGFFGLGGKPAIVEVSEKPDPFTESQKFLHEVTRKMGISIEIDASRKDHDLYFNLSGEKIAILIGKRGQTLNSLQYLTNLVANRFSDQYVRVVLDAENYRERRKETLQQLANRLAEKAIQTNRSVQLEPMPSLERKVIHMALKERKGISTHSDGKEPHRRVIIVPEKNN</sequence>
<evidence type="ECO:0000256" key="2">
    <source>
        <dbReference type="ARBA" id="ARBA00022884"/>
    </source>
</evidence>
<comment type="caution">
    <text evidence="8">The sequence shown here is derived from an EMBL/GenBank/DDBJ whole genome shotgun (WGS) entry which is preliminary data.</text>
</comment>
<keyword evidence="2 6" id="KW-0694">RNA-binding</keyword>
<evidence type="ECO:0000256" key="6">
    <source>
        <dbReference type="HAMAP-Rule" id="MF_00867"/>
    </source>
</evidence>
<keyword evidence="4 6" id="KW-0143">Chaperone</keyword>
<keyword evidence="3 6" id="KW-0133">Cell shape</keyword>
<comment type="function">
    <text evidence="6">A probable RNA chaperone. Forms a complex with KhpA which binds to cellular RNA and controls its expression. Plays a role in peptidoglycan (PG) homeostasis and cell length regulation.</text>
</comment>
<evidence type="ECO:0000313" key="8">
    <source>
        <dbReference type="EMBL" id="TLS35133.1"/>
    </source>
</evidence>
<dbReference type="InterPro" id="IPR032782">
    <property type="entry name" value="KhpB_N"/>
</dbReference>
<dbReference type="Gene3D" id="3.30.1370.50">
    <property type="entry name" value="R3H-like domain"/>
    <property type="match status" value="1"/>
</dbReference>